<comment type="caution">
    <text evidence="7">The sequence shown here is derived from an EMBL/GenBank/DDBJ whole genome shotgun (WGS) entry which is preliminary data.</text>
</comment>
<keyword evidence="4" id="KW-0472">Membrane</keyword>
<reference evidence="7 8" key="1">
    <citation type="submission" date="2023-01" db="EMBL/GenBank/DDBJ databases">
        <title>Novel species of the genus Vogesella isolated from rivers.</title>
        <authorList>
            <person name="Lu H."/>
        </authorList>
    </citation>
    <scope>NUCLEOTIDE SEQUENCE [LARGE SCALE GENOMIC DNA]</scope>
    <source>
        <strain evidence="7 8">DC21W</strain>
    </source>
</reference>
<comment type="similarity">
    <text evidence="2">Belongs to the methyl-accepting chemotaxis (MCP) protein family.</text>
</comment>
<dbReference type="InterPro" id="IPR003660">
    <property type="entry name" value="HAMP_dom"/>
</dbReference>
<dbReference type="SMART" id="SM00304">
    <property type="entry name" value="HAMP"/>
    <property type="match status" value="1"/>
</dbReference>
<sequence>MSKLTISRLSLAQKLSLVLSIALFIILGLAGLVVSQWLASRVEQRAVDTMQQTNQQVVDSIDAYASVLESSAKNSAAQLAAGLASPLRADAANPVTVSGHTAPALYSADQLLNGNEALVDRFTQATRGVATLFVRQGDDFIRIASSLKKEDGTRAVGTMLDHAHPAYQLLKSGERYTGPANLFGRDYMTHYIPLKDAAGQVVAVMFAGIDYTDGLKALKQKILALKIGDTGYVYVLDAKTRPGELVIHPNKEGKNLLDSTDADGQPFIKTMLSQQQGQIRYNWLDAGATKPRLKLATFVSYPQWGWLVATSAYQDELVREPHEMQVKMLLGTLLVIVLLVALVFVAMRRWVSAPLARLVDTTRRVAAGDLTVSIVVDRHDEIGEVLQANNLMCRELRQLISEVNQSVDGLARNAQGLAALSDDVSNSSREQSAAVSAMASCVEEMTQSIGQVSQYASDARELAIQSDQVSKTGEVIVGRTVQTMREIAAASGSTAATVTQLGERSEQISRVVTVIRDIADQTNLLALNAAIEAARAGEMGRGFAVVADEVRKLAERTTQSTLEISDTVGRIQSESREAVESMNSGVLQVEAGVKSASEAGDSLQSIRDGARKVEESVVGIADALREQSTASMDIAHNVERVAQQADQNHHKAHDASLAACEMTAMAQQLRQSVSRFKI</sequence>
<accession>A0ABT5IT26</accession>
<dbReference type="SUPFAM" id="SSF58104">
    <property type="entry name" value="Methyl-accepting chemotaxis protein (MCP) signaling domain"/>
    <property type="match status" value="1"/>
</dbReference>
<feature type="domain" description="Methyl-accepting transducer" evidence="5">
    <location>
        <begin position="406"/>
        <end position="642"/>
    </location>
</feature>
<keyword evidence="8" id="KW-1185">Reference proteome</keyword>
<dbReference type="SMART" id="SM00283">
    <property type="entry name" value="MA"/>
    <property type="match status" value="1"/>
</dbReference>
<evidence type="ECO:0000259" key="5">
    <source>
        <dbReference type="PROSITE" id="PS50111"/>
    </source>
</evidence>
<dbReference type="PROSITE" id="PS50885">
    <property type="entry name" value="HAMP"/>
    <property type="match status" value="1"/>
</dbReference>
<dbReference type="CDD" id="cd12912">
    <property type="entry name" value="PDC2_MCP_like"/>
    <property type="match status" value="1"/>
</dbReference>
<evidence type="ECO:0000256" key="4">
    <source>
        <dbReference type="SAM" id="Phobius"/>
    </source>
</evidence>
<dbReference type="Pfam" id="PF17201">
    <property type="entry name" value="Cache_3-Cache_2"/>
    <property type="match status" value="1"/>
</dbReference>
<evidence type="ECO:0000256" key="1">
    <source>
        <dbReference type="ARBA" id="ARBA00023224"/>
    </source>
</evidence>
<evidence type="ECO:0000313" key="8">
    <source>
        <dbReference type="Proteomes" id="UP001219956"/>
    </source>
</evidence>
<dbReference type="PANTHER" id="PTHR32089">
    <property type="entry name" value="METHYL-ACCEPTING CHEMOTAXIS PROTEIN MCPB"/>
    <property type="match status" value="1"/>
</dbReference>
<keyword evidence="4" id="KW-0812">Transmembrane</keyword>
<evidence type="ECO:0000256" key="3">
    <source>
        <dbReference type="PROSITE-ProRule" id="PRU00284"/>
    </source>
</evidence>
<dbReference type="Pfam" id="PF00672">
    <property type="entry name" value="HAMP"/>
    <property type="match status" value="1"/>
</dbReference>
<organism evidence="7 8">
    <name type="scientific">Vogesella aquatica</name>
    <dbReference type="NCBI Taxonomy" id="2984206"/>
    <lineage>
        <taxon>Bacteria</taxon>
        <taxon>Pseudomonadati</taxon>
        <taxon>Pseudomonadota</taxon>
        <taxon>Betaproteobacteria</taxon>
        <taxon>Neisseriales</taxon>
        <taxon>Chromobacteriaceae</taxon>
        <taxon>Vogesella</taxon>
    </lineage>
</organism>
<dbReference type="CDD" id="cd06225">
    <property type="entry name" value="HAMP"/>
    <property type="match status" value="1"/>
</dbReference>
<dbReference type="Proteomes" id="UP001219956">
    <property type="component" value="Unassembled WGS sequence"/>
</dbReference>
<keyword evidence="1 3" id="KW-0807">Transducer</keyword>
<name>A0ABT5IT26_9NEIS</name>
<dbReference type="PROSITE" id="PS50111">
    <property type="entry name" value="CHEMOTAXIS_TRANSDUC_2"/>
    <property type="match status" value="1"/>
</dbReference>
<dbReference type="InterPro" id="IPR029151">
    <property type="entry name" value="Sensor-like_sf"/>
</dbReference>
<dbReference type="PANTHER" id="PTHR32089:SF112">
    <property type="entry name" value="LYSOZYME-LIKE PROTEIN-RELATED"/>
    <property type="match status" value="1"/>
</dbReference>
<dbReference type="InterPro" id="IPR033462">
    <property type="entry name" value="Cache_3-Cache_2"/>
</dbReference>
<dbReference type="Gene3D" id="1.10.287.950">
    <property type="entry name" value="Methyl-accepting chemotaxis protein"/>
    <property type="match status" value="1"/>
</dbReference>
<dbReference type="CDD" id="cd11386">
    <property type="entry name" value="MCP_signal"/>
    <property type="match status" value="1"/>
</dbReference>
<feature type="transmembrane region" description="Helical" evidence="4">
    <location>
        <begin position="328"/>
        <end position="347"/>
    </location>
</feature>
<evidence type="ECO:0000313" key="7">
    <source>
        <dbReference type="EMBL" id="MDC7715724.1"/>
    </source>
</evidence>
<dbReference type="EMBL" id="JAQQLF010000001">
    <property type="protein sequence ID" value="MDC7715724.1"/>
    <property type="molecule type" value="Genomic_DNA"/>
</dbReference>
<gene>
    <name evidence="7" type="ORF">PQU95_00630</name>
</gene>
<dbReference type="InterPro" id="IPR004089">
    <property type="entry name" value="MCPsignal_dom"/>
</dbReference>
<feature type="domain" description="HAMP" evidence="6">
    <location>
        <begin position="349"/>
        <end position="401"/>
    </location>
</feature>
<evidence type="ECO:0000259" key="6">
    <source>
        <dbReference type="PROSITE" id="PS50885"/>
    </source>
</evidence>
<evidence type="ECO:0000256" key="2">
    <source>
        <dbReference type="ARBA" id="ARBA00029447"/>
    </source>
</evidence>
<keyword evidence="4" id="KW-1133">Transmembrane helix</keyword>
<proteinExistence type="inferred from homology"/>
<dbReference type="SUPFAM" id="SSF103190">
    <property type="entry name" value="Sensory domain-like"/>
    <property type="match status" value="1"/>
</dbReference>
<protein>
    <submittedName>
        <fullName evidence="7">Methyl-accepting chemotaxis protein</fullName>
    </submittedName>
</protein>
<dbReference type="Pfam" id="PF00015">
    <property type="entry name" value="MCPsignal"/>
    <property type="match status" value="1"/>
</dbReference>
<dbReference type="Gene3D" id="3.30.450.20">
    <property type="entry name" value="PAS domain"/>
    <property type="match status" value="1"/>
</dbReference>
<dbReference type="RefSeq" id="WP_272750220.1">
    <property type="nucleotide sequence ID" value="NZ_JAQQLF010000001.1"/>
</dbReference>